<evidence type="ECO:0000313" key="2">
    <source>
        <dbReference type="Proteomes" id="UP001153332"/>
    </source>
</evidence>
<accession>A0ACC2JKR6</accession>
<keyword evidence="2" id="KW-1185">Reference proteome</keyword>
<proteinExistence type="predicted"/>
<protein>
    <submittedName>
        <fullName evidence="1">Uncharacterized protein</fullName>
    </submittedName>
</protein>
<gene>
    <name evidence="1" type="ORF">O1611_g5598</name>
</gene>
<dbReference type="Proteomes" id="UP001153332">
    <property type="component" value="Unassembled WGS sequence"/>
</dbReference>
<dbReference type="EMBL" id="JAPUUL010001206">
    <property type="protein sequence ID" value="KAJ8128040.1"/>
    <property type="molecule type" value="Genomic_DNA"/>
</dbReference>
<evidence type="ECO:0000313" key="1">
    <source>
        <dbReference type="EMBL" id="KAJ8128040.1"/>
    </source>
</evidence>
<sequence length="707" mass="75264">MTSNSSESYSRQAVSMGAEILRLGVSSVQCPNTAYPGMVDLRIGKSQRSIDQWGIIFGTRNLEPTGPTKPPGKPLPLGKPRAYVPAITTGSGPSIDMPGLIGREGVRVGVRSTTPLTRLYCIPNTFPICVPYSSQTTLQLKMEDQHYSQEAKGDLAPAAVAAPMPESSMMDSSSKSEQSEQSDSATAGHLTGFRLGITLLALCIATFCVALDNTIISTAIPAITDEFHALQDVGWYGSAYLLTTCALQLPFGKLYGLFSAKWTFLSALFLFELGSLICAVARSSPTFIGGRALAGVGAAGVFSGSLVIIARSTPIEKRPVYQSMLGSTFGIASIVGPLIGGAFTDLVTWRWCFYINLPLGGVTAFVIVFFLHTASMGNPFKTNGFWGLLWSLDPLGFVLFVPSIVSILIALQWGGSTYAWNDGRVIALLVVFGVALIAFVGVQIWLGENATIPPRVGSQRTVWSASFFSFFLSGAFFLLIYFLPIYFQAIKGTSALRSGIDSIPLILSNVVGIILAGGLTAKIGYYMPFIYVCVVFTSIASGLLTTLTPETTTAKWVGYQILYGFGCGCGFQLPQIAAQAALPFQDVQTGIAITLFFQNFGGALFVSAGNNVLNDQLVRHIAALDIPGLDPMAVLRAGATGIRAIIPTGFLDVVVNAYNDSLRLTFQVALILSALSTIGAVFMEWKSLKAPAPKSDGTETPQSGEKA</sequence>
<organism evidence="1 2">
    <name type="scientific">Lasiodiplodia mahajangana</name>
    <dbReference type="NCBI Taxonomy" id="1108764"/>
    <lineage>
        <taxon>Eukaryota</taxon>
        <taxon>Fungi</taxon>
        <taxon>Dikarya</taxon>
        <taxon>Ascomycota</taxon>
        <taxon>Pezizomycotina</taxon>
        <taxon>Dothideomycetes</taxon>
        <taxon>Dothideomycetes incertae sedis</taxon>
        <taxon>Botryosphaeriales</taxon>
        <taxon>Botryosphaeriaceae</taxon>
        <taxon>Lasiodiplodia</taxon>
    </lineage>
</organism>
<name>A0ACC2JKR6_9PEZI</name>
<comment type="caution">
    <text evidence="1">The sequence shown here is derived from an EMBL/GenBank/DDBJ whole genome shotgun (WGS) entry which is preliminary data.</text>
</comment>
<reference evidence="1" key="1">
    <citation type="submission" date="2022-12" db="EMBL/GenBank/DDBJ databases">
        <title>Genome Sequence of Lasiodiplodia mahajangana.</title>
        <authorList>
            <person name="Buettner E."/>
        </authorList>
    </citation>
    <scope>NUCLEOTIDE SEQUENCE</scope>
    <source>
        <strain evidence="1">VT137</strain>
    </source>
</reference>